<gene>
    <name evidence="1" type="ORF">PENARI_c017G11987</name>
</gene>
<dbReference type="Pfam" id="PF00067">
    <property type="entry name" value="p450"/>
    <property type="match status" value="1"/>
</dbReference>
<dbReference type="SUPFAM" id="SSF48264">
    <property type="entry name" value="Cytochrome P450"/>
    <property type="match status" value="1"/>
</dbReference>
<dbReference type="GO" id="GO:0020037">
    <property type="term" value="F:heme binding"/>
    <property type="evidence" value="ECO:0007669"/>
    <property type="project" value="InterPro"/>
</dbReference>
<dbReference type="OrthoDB" id="1470350at2759"/>
<dbReference type="EMBL" id="LXJU01000017">
    <property type="protein sequence ID" value="OGE50393.1"/>
    <property type="molecule type" value="Genomic_DNA"/>
</dbReference>
<evidence type="ECO:0000313" key="2">
    <source>
        <dbReference type="Proteomes" id="UP000177622"/>
    </source>
</evidence>
<dbReference type="InterPro" id="IPR001128">
    <property type="entry name" value="Cyt_P450"/>
</dbReference>
<name>A0A1F5LAY8_PENAI</name>
<dbReference type="GO" id="GO:0016705">
    <property type="term" value="F:oxidoreductase activity, acting on paired donors, with incorporation or reduction of molecular oxygen"/>
    <property type="evidence" value="ECO:0007669"/>
    <property type="project" value="InterPro"/>
</dbReference>
<dbReference type="GO" id="GO:0005506">
    <property type="term" value="F:iron ion binding"/>
    <property type="evidence" value="ECO:0007669"/>
    <property type="project" value="InterPro"/>
</dbReference>
<dbReference type="GO" id="GO:0004497">
    <property type="term" value="F:monooxygenase activity"/>
    <property type="evidence" value="ECO:0007669"/>
    <property type="project" value="InterPro"/>
</dbReference>
<dbReference type="Gene3D" id="1.10.630.10">
    <property type="entry name" value="Cytochrome P450"/>
    <property type="match status" value="1"/>
</dbReference>
<proteinExistence type="predicted"/>
<reference evidence="1 2" key="1">
    <citation type="journal article" date="2016" name="Sci. Rep.">
        <title>Penicillium arizonense, a new, genome sequenced fungal species, reveals a high chemical diversity in secreted metabolites.</title>
        <authorList>
            <person name="Grijseels S."/>
            <person name="Nielsen J.C."/>
            <person name="Randelovic M."/>
            <person name="Nielsen J."/>
            <person name="Nielsen K.F."/>
            <person name="Workman M."/>
            <person name="Frisvad J.C."/>
        </authorList>
    </citation>
    <scope>NUCLEOTIDE SEQUENCE [LARGE SCALE GENOMIC DNA]</scope>
    <source>
        <strain evidence="1 2">CBS 141311</strain>
    </source>
</reference>
<dbReference type="InterPro" id="IPR036396">
    <property type="entry name" value="Cyt_P450_sf"/>
</dbReference>
<dbReference type="RefSeq" id="XP_022485841.1">
    <property type="nucleotide sequence ID" value="XM_022634452.1"/>
</dbReference>
<dbReference type="STRING" id="1835702.A0A1F5LAY8"/>
<dbReference type="AlphaFoldDB" id="A0A1F5LAY8"/>
<dbReference type="GO" id="GO:0043386">
    <property type="term" value="P:mycotoxin biosynthetic process"/>
    <property type="evidence" value="ECO:0007669"/>
    <property type="project" value="UniProtKB-ARBA"/>
</dbReference>
<organism evidence="1 2">
    <name type="scientific">Penicillium arizonense</name>
    <dbReference type="NCBI Taxonomy" id="1835702"/>
    <lineage>
        <taxon>Eukaryota</taxon>
        <taxon>Fungi</taxon>
        <taxon>Dikarya</taxon>
        <taxon>Ascomycota</taxon>
        <taxon>Pezizomycotina</taxon>
        <taxon>Eurotiomycetes</taxon>
        <taxon>Eurotiomycetidae</taxon>
        <taxon>Eurotiales</taxon>
        <taxon>Aspergillaceae</taxon>
        <taxon>Penicillium</taxon>
    </lineage>
</organism>
<protein>
    <recommendedName>
        <fullName evidence="3">Cytochrome P450</fullName>
    </recommendedName>
</protein>
<accession>A0A1F5LAY8</accession>
<evidence type="ECO:0000313" key="1">
    <source>
        <dbReference type="EMBL" id="OGE50393.1"/>
    </source>
</evidence>
<dbReference type="Proteomes" id="UP000177622">
    <property type="component" value="Unassembled WGS sequence"/>
</dbReference>
<evidence type="ECO:0008006" key="3">
    <source>
        <dbReference type="Google" id="ProtNLM"/>
    </source>
</evidence>
<keyword evidence="2" id="KW-1185">Reference proteome</keyword>
<sequence>MYGGGSDTTVAILEGFFLAMMVFPDVQRKAQAEMDNIIC</sequence>
<dbReference type="GeneID" id="34579186"/>
<comment type="caution">
    <text evidence="1">The sequence shown here is derived from an EMBL/GenBank/DDBJ whole genome shotgun (WGS) entry which is preliminary data.</text>
</comment>